<dbReference type="EMBL" id="CM042884">
    <property type="protein sequence ID" value="KAI4368432.1"/>
    <property type="molecule type" value="Genomic_DNA"/>
</dbReference>
<name>A0ACB9QQG8_9MYRT</name>
<proteinExistence type="predicted"/>
<keyword evidence="2" id="KW-1185">Reference proteome</keyword>
<accession>A0ACB9QQG8</accession>
<organism evidence="1 2">
    <name type="scientific">Melastoma candidum</name>
    <dbReference type="NCBI Taxonomy" id="119954"/>
    <lineage>
        <taxon>Eukaryota</taxon>
        <taxon>Viridiplantae</taxon>
        <taxon>Streptophyta</taxon>
        <taxon>Embryophyta</taxon>
        <taxon>Tracheophyta</taxon>
        <taxon>Spermatophyta</taxon>
        <taxon>Magnoliopsida</taxon>
        <taxon>eudicotyledons</taxon>
        <taxon>Gunneridae</taxon>
        <taxon>Pentapetalae</taxon>
        <taxon>rosids</taxon>
        <taxon>malvids</taxon>
        <taxon>Myrtales</taxon>
        <taxon>Melastomataceae</taxon>
        <taxon>Melastomatoideae</taxon>
        <taxon>Melastomateae</taxon>
        <taxon>Melastoma</taxon>
    </lineage>
</organism>
<evidence type="ECO:0000313" key="2">
    <source>
        <dbReference type="Proteomes" id="UP001057402"/>
    </source>
</evidence>
<sequence length="625" mass="68702">MQKQVVQGQTPDQHRQRHKLLEIDEISNSLSSPLLKFCNDELFPETMLVSEITSCSNCCLEDYNIDSADLSLPRSTEEFSNVLQDKRVALAGIPTTATTDAPIAILDNNNQSLIFYSSDDVENDISASIDFSPSPPFSVLPVICTRDEQFEFQLSDVVSNTSQSNCLDTVPLPPIVVGPHNFHSVYEDEHLSLVPSYMATNPSLHSRSLLSPGPRSYISTYTNPSLSADGLEIYTGSIPMNSHAQTLELDFQADGSSLFSPDSTQSFHAHDLQGFCGESQNNIMGKGGTTPLLSDTSKTEDPTFKVGKLSVEQRKEKIHRYMKKRNERNFSKKIKYACRKTLADSRPRVRGRFTKNGEKGQNTGNIDEEDKDGAEMVKGNDIIDTSDIFAHIRWGQIKSIPSGLHGMPRTTATRGPSNHIERWKSGGKCDCGGWDLGCPLTFLEARSTELAGGTRHTDLVIRDVFISRRDENRSSSGRGDFTSPKMSKRGRGGTAGNKFRMSLGLPVAATVNCADNTGAKNLYIISVKGIKGRLNRLPSACVGDMVMATVKKGKPDLRKKVMPAVIVRQRKPWRRKDGVFMYFEDNAGVIVNPKGEMKGSAITGPIGKECADLWPRIASAANAIV</sequence>
<protein>
    <submittedName>
        <fullName evidence="1">Uncharacterized protein</fullName>
    </submittedName>
</protein>
<gene>
    <name evidence="1" type="ORF">MLD38_016989</name>
</gene>
<dbReference type="Proteomes" id="UP001057402">
    <property type="component" value="Chromosome 5"/>
</dbReference>
<comment type="caution">
    <text evidence="1">The sequence shown here is derived from an EMBL/GenBank/DDBJ whole genome shotgun (WGS) entry which is preliminary data.</text>
</comment>
<evidence type="ECO:0000313" key="1">
    <source>
        <dbReference type="EMBL" id="KAI4368432.1"/>
    </source>
</evidence>
<reference evidence="2" key="1">
    <citation type="journal article" date="2023" name="Front. Plant Sci.">
        <title>Chromosomal-level genome assembly of Melastoma candidum provides insights into trichome evolution.</title>
        <authorList>
            <person name="Zhong Y."/>
            <person name="Wu W."/>
            <person name="Sun C."/>
            <person name="Zou P."/>
            <person name="Liu Y."/>
            <person name="Dai S."/>
            <person name="Zhou R."/>
        </authorList>
    </citation>
    <scope>NUCLEOTIDE SEQUENCE [LARGE SCALE GENOMIC DNA]</scope>
</reference>